<dbReference type="Gene3D" id="3.30.505.10">
    <property type="entry name" value="SH2 domain"/>
    <property type="match status" value="1"/>
</dbReference>
<dbReference type="PANTHER" id="PTHR23101">
    <property type="entry name" value="RAB GDP/GTP EXCHANGE FACTOR"/>
    <property type="match status" value="1"/>
</dbReference>
<feature type="region of interest" description="Disordered" evidence="3">
    <location>
        <begin position="665"/>
        <end position="780"/>
    </location>
</feature>
<dbReference type="InterPro" id="IPR003123">
    <property type="entry name" value="VPS9"/>
</dbReference>
<evidence type="ECO:0000313" key="6">
    <source>
        <dbReference type="Proteomes" id="UP000504632"/>
    </source>
</evidence>
<dbReference type="Pfam" id="PF23268">
    <property type="entry name" value="RIN1"/>
    <property type="match status" value="1"/>
</dbReference>
<evidence type="ECO:0000256" key="2">
    <source>
        <dbReference type="PROSITE-ProRule" id="PRU00191"/>
    </source>
</evidence>
<dbReference type="SUPFAM" id="SSF109993">
    <property type="entry name" value="VPS9 domain"/>
    <property type="match status" value="1"/>
</dbReference>
<feature type="compositionally biased region" description="Basic and acidic residues" evidence="3">
    <location>
        <begin position="755"/>
        <end position="772"/>
    </location>
</feature>
<keyword evidence="2" id="KW-0727">SH2 domain</keyword>
<feature type="domain" description="SH2" evidence="4">
    <location>
        <begin position="47"/>
        <end position="140"/>
    </location>
</feature>
<evidence type="ECO:0000259" key="4">
    <source>
        <dbReference type="PROSITE" id="PS50001"/>
    </source>
</evidence>
<dbReference type="AlphaFoldDB" id="A0A6J2VLH3"/>
<evidence type="ECO:0000256" key="1">
    <source>
        <dbReference type="ARBA" id="ARBA00022468"/>
    </source>
</evidence>
<keyword evidence="6" id="KW-1185">Reference proteome</keyword>
<dbReference type="InterPro" id="IPR045046">
    <property type="entry name" value="Vps9-like"/>
</dbReference>
<feature type="compositionally biased region" description="Acidic residues" evidence="3">
    <location>
        <begin position="732"/>
        <end position="741"/>
    </location>
</feature>
<dbReference type="GO" id="GO:0016192">
    <property type="term" value="P:vesicle-mediated transport"/>
    <property type="evidence" value="ECO:0007669"/>
    <property type="project" value="InterPro"/>
</dbReference>
<evidence type="ECO:0000313" key="7">
    <source>
        <dbReference type="RefSeq" id="XP_030633835.1"/>
    </source>
</evidence>
<dbReference type="GO" id="GO:0005085">
    <property type="term" value="F:guanyl-nucleotide exchange factor activity"/>
    <property type="evidence" value="ECO:0007669"/>
    <property type="project" value="InterPro"/>
</dbReference>
<dbReference type="Gene3D" id="1.20.1050.80">
    <property type="entry name" value="VPS9 domain"/>
    <property type="match status" value="1"/>
</dbReference>
<dbReference type="InParanoid" id="A0A6J2VLH3"/>
<protein>
    <submittedName>
        <fullName evidence="7">Ras and Rab interactor 2</fullName>
    </submittedName>
</protein>
<dbReference type="PROSITE" id="PS50001">
    <property type="entry name" value="SH2"/>
    <property type="match status" value="1"/>
</dbReference>
<keyword evidence="1" id="KW-0343">GTPase activation</keyword>
<dbReference type="SUPFAM" id="SSF55550">
    <property type="entry name" value="SH2 domain"/>
    <property type="match status" value="1"/>
</dbReference>
<dbReference type="PROSITE" id="PS51205">
    <property type="entry name" value="VPS9"/>
    <property type="match status" value="1"/>
</dbReference>
<dbReference type="GO" id="GO:0030139">
    <property type="term" value="C:endocytic vesicle"/>
    <property type="evidence" value="ECO:0007669"/>
    <property type="project" value="TreeGrafter"/>
</dbReference>
<dbReference type="OrthoDB" id="21085at2759"/>
<accession>A0A6J2VLH3</accession>
<dbReference type="GO" id="GO:0031267">
    <property type="term" value="F:small GTPase binding"/>
    <property type="evidence" value="ECO:0007669"/>
    <property type="project" value="TreeGrafter"/>
</dbReference>
<dbReference type="GO" id="GO:0005829">
    <property type="term" value="C:cytosol"/>
    <property type="evidence" value="ECO:0007669"/>
    <property type="project" value="TreeGrafter"/>
</dbReference>
<feature type="compositionally biased region" description="Basic and acidic residues" evidence="3">
    <location>
        <begin position="719"/>
        <end position="731"/>
    </location>
</feature>
<evidence type="ECO:0000259" key="5">
    <source>
        <dbReference type="PROSITE" id="PS51205"/>
    </source>
</evidence>
<name>A0A6J2VLH3_CHACN</name>
<organism evidence="6 7">
    <name type="scientific">Chanos chanos</name>
    <name type="common">Milkfish</name>
    <name type="synonym">Mugil chanos</name>
    <dbReference type="NCBI Taxonomy" id="29144"/>
    <lineage>
        <taxon>Eukaryota</taxon>
        <taxon>Metazoa</taxon>
        <taxon>Chordata</taxon>
        <taxon>Craniata</taxon>
        <taxon>Vertebrata</taxon>
        <taxon>Euteleostomi</taxon>
        <taxon>Actinopterygii</taxon>
        <taxon>Neopterygii</taxon>
        <taxon>Teleostei</taxon>
        <taxon>Ostariophysi</taxon>
        <taxon>Gonorynchiformes</taxon>
        <taxon>Chanidae</taxon>
        <taxon>Chanos</taxon>
    </lineage>
</organism>
<feature type="domain" description="VPS9" evidence="5">
    <location>
        <begin position="496"/>
        <end position="642"/>
    </location>
</feature>
<feature type="region of interest" description="Disordered" evidence="3">
    <location>
        <begin position="1"/>
        <end position="28"/>
    </location>
</feature>
<dbReference type="InterPro" id="IPR037191">
    <property type="entry name" value="VPS9_dom_sf"/>
</dbReference>
<dbReference type="Pfam" id="PF02204">
    <property type="entry name" value="VPS9"/>
    <property type="match status" value="1"/>
</dbReference>
<dbReference type="PANTHER" id="PTHR23101:SF72">
    <property type="entry name" value="RAS AND RAB INTERACTOR-LIKE PROTEIN"/>
    <property type="match status" value="1"/>
</dbReference>
<dbReference type="SMART" id="SM00167">
    <property type="entry name" value="VPS9"/>
    <property type="match status" value="1"/>
</dbReference>
<gene>
    <name evidence="7" type="primary">rinl</name>
</gene>
<feature type="compositionally biased region" description="Polar residues" evidence="3">
    <location>
        <begin position="258"/>
        <end position="277"/>
    </location>
</feature>
<reference evidence="7" key="1">
    <citation type="submission" date="2025-08" db="UniProtKB">
        <authorList>
            <consortium name="RefSeq"/>
        </authorList>
    </citation>
    <scope>IDENTIFICATION</scope>
</reference>
<dbReference type="Proteomes" id="UP000504632">
    <property type="component" value="Chromosome 6"/>
</dbReference>
<proteinExistence type="predicted"/>
<feature type="region of interest" description="Disordered" evidence="3">
    <location>
        <begin position="250"/>
        <end position="293"/>
    </location>
</feature>
<dbReference type="RefSeq" id="XP_030633835.1">
    <property type="nucleotide sequence ID" value="XM_030777975.1"/>
</dbReference>
<evidence type="ECO:0000256" key="3">
    <source>
        <dbReference type="SAM" id="MobiDB-lite"/>
    </source>
</evidence>
<dbReference type="GO" id="GO:0005096">
    <property type="term" value="F:GTPase activator activity"/>
    <property type="evidence" value="ECO:0007669"/>
    <property type="project" value="UniProtKB-KW"/>
</dbReference>
<sequence length="780" mass="85265">MNQLEDETTNSTDSSAKSPGKVPNGAPGALTGPLSLLQGLRECQGAWAPGSPWDRAGARAALWGRPAGSFLVIGDSSSQPNLLCMSVGGEVDSVRDFSIQFTGTGFHLAASQLVFPDLSQLVVFYTLSRDVLPLCLLVPSWVYGVKDKPVDSMSHLGPKSWLCPSSDVPADAVTPVTPHTVMCSIQLTAANGALCVINPLYLHEHGDDWLTKPSPRPQLANPPAALRRERLLSTKRKMVSPGLKKRGFSLDQEVCPSLDSQGSTEIQSQDPPTTPSTAGVVLRRASSSASCEPLRRVSGEMAVSPLPQSPHRVSWIEDNVWLNAPPPPTLLHPPSMELDSLSLSSVEDDTDSTKSPSDSPHLPRVHLADKVKNRLSAMGQALGGLVSPQRRLTKRVVELSERKGGAFAEAVRSFVEQTLGGGAVHGVTIAEMLQELRSSLTALREMLFDYSEIQSVIESMGDIPDYELDGMLEIALHKVALKPVYSHLYVTLQTMRRQDGSLPQLQGNQRTLESRTLEELDGTAGAGVPDALTLEKIQQRWDSMHQSYSPSKKVHILLKVCKTIYHRMSINAKPGVVFGADDFLPCLTWVLLRSDVATLQIDTDYMMELLDPSQLQGEGGYYLTSLYAALFYISSFRPRMAARQLSAEAHRSLSQWHRRRTLHCNQSRRSQNRRTFRKNNRSAEGRATLREAGQTSSRESLDSGDETFTTAPSGGHTETLPHVEADLGVVKEEEESVDDQQSDGVAQDSQTAVNREPETLETDKLSTEKQSDSTEEPTPL</sequence>
<dbReference type="InterPro" id="IPR000980">
    <property type="entry name" value="SH2"/>
</dbReference>
<dbReference type="CTD" id="126432"/>
<dbReference type="InterPro" id="IPR036860">
    <property type="entry name" value="SH2_dom_sf"/>
</dbReference>
<feature type="region of interest" description="Disordered" evidence="3">
    <location>
        <begin position="343"/>
        <end position="363"/>
    </location>
</feature>
<dbReference type="GeneID" id="115815005"/>
<feature type="compositionally biased region" description="Basic residues" evidence="3">
    <location>
        <begin position="670"/>
        <end position="680"/>
    </location>
</feature>